<comment type="caution">
    <text evidence="2">The sequence shown here is derived from an EMBL/GenBank/DDBJ whole genome shotgun (WGS) entry which is preliminary data.</text>
</comment>
<dbReference type="AlphaFoldDB" id="A0A1F5ADE8"/>
<dbReference type="NCBIfam" id="TIGR03936">
    <property type="entry name" value="sam_1_link_chp"/>
    <property type="match status" value="1"/>
</dbReference>
<accession>A0A1F5ADE8</accession>
<dbReference type="Proteomes" id="UP000177701">
    <property type="component" value="Unassembled WGS sequence"/>
</dbReference>
<dbReference type="Pfam" id="PF10105">
    <property type="entry name" value="DUF2344"/>
    <property type="match status" value="1"/>
</dbReference>
<dbReference type="EMBL" id="MEYH01000031">
    <property type="protein sequence ID" value="OGD16513.1"/>
    <property type="molecule type" value="Genomic_DNA"/>
</dbReference>
<name>A0A1F5ADE8_9BACT</name>
<sequence length="243" mass="27829">MEQLVRIKYCKDGPIKYISHLNLAQVFTRTLRRADIPVVISNGFNPRFRISFGPPLPLGITSTSEYLDIRLKEEIKVEELTERLNLELPQGLKILQAKIIPSSADSLVKVIDRASYIITLKIKEKLLDSVTKNQEDELRKLKQEIGKNNKRFLNLDEISLEKQTKNGVKMVDIKPSILDIKVQNFKSPILKLSLEIRIGQQGNLNPQYVAKAWISNFADNFDIIQICRDGLYVKGEEVIEEVI</sequence>
<evidence type="ECO:0000259" key="1">
    <source>
        <dbReference type="Pfam" id="PF10105"/>
    </source>
</evidence>
<feature type="domain" description="DUF2344" evidence="1">
    <location>
        <begin position="5"/>
        <end position="206"/>
    </location>
</feature>
<dbReference type="InterPro" id="IPR018768">
    <property type="entry name" value="DUF2344"/>
</dbReference>
<dbReference type="STRING" id="1797291.A2V47_00985"/>
<organism evidence="2 3">
    <name type="scientific">Candidatus Sediminicultor quintus</name>
    <dbReference type="NCBI Taxonomy" id="1797291"/>
    <lineage>
        <taxon>Bacteria</taxon>
        <taxon>Pseudomonadati</taxon>
        <taxon>Atribacterota</taxon>
        <taxon>Candidatus Phoenicimicrobiia</taxon>
        <taxon>Candidatus Pheonicimicrobiales</taxon>
        <taxon>Candidatus Phoenicimicrobiaceae</taxon>
        <taxon>Candidatus Sediminicultor</taxon>
    </lineage>
</organism>
<proteinExistence type="predicted"/>
<reference evidence="2 3" key="1">
    <citation type="journal article" date="2016" name="Nat. Commun.">
        <title>Thousands of microbial genomes shed light on interconnected biogeochemical processes in an aquifer system.</title>
        <authorList>
            <person name="Anantharaman K."/>
            <person name="Brown C.T."/>
            <person name="Hug L.A."/>
            <person name="Sharon I."/>
            <person name="Castelle C.J."/>
            <person name="Probst A.J."/>
            <person name="Thomas B.C."/>
            <person name="Singh A."/>
            <person name="Wilkins M.J."/>
            <person name="Karaoz U."/>
            <person name="Brodie E.L."/>
            <person name="Williams K.H."/>
            <person name="Hubbard S.S."/>
            <person name="Banfield J.F."/>
        </authorList>
    </citation>
    <scope>NUCLEOTIDE SEQUENCE [LARGE SCALE GENOMIC DNA]</scope>
</reference>
<evidence type="ECO:0000313" key="3">
    <source>
        <dbReference type="Proteomes" id="UP000177701"/>
    </source>
</evidence>
<gene>
    <name evidence="2" type="ORF">A2V47_00985</name>
</gene>
<protein>
    <recommendedName>
        <fullName evidence="1">DUF2344 domain-containing protein</fullName>
    </recommendedName>
</protein>
<evidence type="ECO:0000313" key="2">
    <source>
        <dbReference type="EMBL" id="OGD16513.1"/>
    </source>
</evidence>